<dbReference type="Pfam" id="PF09568">
    <property type="entry name" value="RE_MjaI"/>
    <property type="match status" value="1"/>
</dbReference>
<reference evidence="1" key="1">
    <citation type="submission" date="2018-05" db="EMBL/GenBank/DDBJ databases">
        <authorList>
            <person name="Lanie J.A."/>
            <person name="Ng W.-L."/>
            <person name="Kazmierczak K.M."/>
            <person name="Andrzejewski T.M."/>
            <person name="Davidsen T.M."/>
            <person name="Wayne K.J."/>
            <person name="Tettelin H."/>
            <person name="Glass J.I."/>
            <person name="Rusch D."/>
            <person name="Podicherti R."/>
            <person name="Tsui H.-C.T."/>
            <person name="Winkler M.E."/>
        </authorList>
    </citation>
    <scope>NUCLEOTIDE SEQUENCE</scope>
</reference>
<gene>
    <name evidence="1" type="ORF">METZ01_LOCUS244894</name>
</gene>
<dbReference type="GO" id="GO:0003677">
    <property type="term" value="F:DNA binding"/>
    <property type="evidence" value="ECO:0007669"/>
    <property type="project" value="InterPro"/>
</dbReference>
<organism evidence="1">
    <name type="scientific">marine metagenome</name>
    <dbReference type="NCBI Taxonomy" id="408172"/>
    <lineage>
        <taxon>unclassified sequences</taxon>
        <taxon>metagenomes</taxon>
        <taxon>ecological metagenomes</taxon>
    </lineage>
</organism>
<sequence length="114" mass="13602">VPQASPEFLLNYAMNRWQLNFKKNVGPTSDSIRQCMPDSLQEWKHYYYGNVRNYDHIDGLGERLYEKITQEVAYEVRYHPDLVNSISEQMCIDYMHQIVIDRTYNGYCKEIGRV</sequence>
<evidence type="ECO:0000313" key="1">
    <source>
        <dbReference type="EMBL" id="SVB92040.1"/>
    </source>
</evidence>
<dbReference type="GO" id="GO:0009036">
    <property type="term" value="F:type II site-specific deoxyribonuclease activity"/>
    <property type="evidence" value="ECO:0007669"/>
    <property type="project" value="InterPro"/>
</dbReference>
<accession>A0A382HXG5</accession>
<protein>
    <submittedName>
        <fullName evidence="1">Uncharacterized protein</fullName>
    </submittedName>
</protein>
<dbReference type="EMBL" id="UINC01063911">
    <property type="protein sequence ID" value="SVB92040.1"/>
    <property type="molecule type" value="Genomic_DNA"/>
</dbReference>
<dbReference type="AlphaFoldDB" id="A0A382HXG5"/>
<dbReference type="InterPro" id="IPR019068">
    <property type="entry name" value="Restrct_endonuc_II_MjaI"/>
</dbReference>
<feature type="non-terminal residue" evidence="1">
    <location>
        <position position="1"/>
    </location>
</feature>
<proteinExistence type="predicted"/>
<name>A0A382HXG5_9ZZZZ</name>
<dbReference type="GO" id="GO:0009307">
    <property type="term" value="P:DNA restriction-modification system"/>
    <property type="evidence" value="ECO:0007669"/>
    <property type="project" value="InterPro"/>
</dbReference>